<feature type="domain" description="Kinesin motor" evidence="7">
    <location>
        <begin position="7"/>
        <end position="231"/>
    </location>
</feature>
<dbReference type="GO" id="GO:0005871">
    <property type="term" value="C:kinesin complex"/>
    <property type="evidence" value="ECO:0007669"/>
    <property type="project" value="TreeGrafter"/>
</dbReference>
<dbReference type="SMART" id="SM00129">
    <property type="entry name" value="KISc"/>
    <property type="match status" value="1"/>
</dbReference>
<keyword evidence="2 5" id="KW-0547">Nucleotide-binding</keyword>
<dbReference type="GO" id="GO:0007018">
    <property type="term" value="P:microtubule-based movement"/>
    <property type="evidence" value="ECO:0007669"/>
    <property type="project" value="InterPro"/>
</dbReference>
<evidence type="ECO:0000256" key="4">
    <source>
        <dbReference type="ARBA" id="ARBA00023212"/>
    </source>
</evidence>
<evidence type="ECO:0000256" key="6">
    <source>
        <dbReference type="SAM" id="MobiDB-lite"/>
    </source>
</evidence>
<feature type="compositionally biased region" description="Basic residues" evidence="6">
    <location>
        <begin position="457"/>
        <end position="466"/>
    </location>
</feature>
<feature type="region of interest" description="Disordered" evidence="6">
    <location>
        <begin position="457"/>
        <end position="514"/>
    </location>
</feature>
<dbReference type="PROSITE" id="PS50067">
    <property type="entry name" value="KINESIN_MOTOR_2"/>
    <property type="match status" value="1"/>
</dbReference>
<reference evidence="8" key="2">
    <citation type="submission" date="2014-07" db="EMBL/GenBank/DDBJ databases">
        <authorList>
            <person name="Hull J."/>
        </authorList>
    </citation>
    <scope>NUCLEOTIDE SEQUENCE</scope>
</reference>
<dbReference type="PANTHER" id="PTHR24115:SF1004">
    <property type="entry name" value="KINESIN-LIKE PROTEIN KIF15"/>
    <property type="match status" value="1"/>
</dbReference>
<evidence type="ECO:0000313" key="8">
    <source>
        <dbReference type="EMBL" id="JAG08882.1"/>
    </source>
</evidence>
<name>A0A0A9WKA4_LYGHE</name>
<sequence>HLKRNENVKFFVRFFPTKHASDTRHLIVDQDQKTLYARAIQDVERPTPKWTYWQFNTDGVLRDLSQEMVFNSTVNIDLECLLKGVDFVVIGFGEPGTGKTYTLSGLNKTHEERGIIPRAIEEIFLLKQWRADFNIKIGITYVEFTENKCFNLLGPKLEVISLDRIKPIVVDQMSDALDLLFRGEPRRKFECKDSNCGSSVYTIHVECVSTNQEDENILFSKIHFVDTAGMETIWKPKKSEKCSISSNLHKFSVDCTSRWAYYLAKSIEKPSKNKKYPAVYGTSMLIKYLNRSFTHGIVMLLGFIKPKGDELRLTLSTLRFGCKVARLHCGLLETHKRPSSSRVTAKLKDEIDGLRAQIETSKLMRLGEYNHWNVCQGEAQHIERLIKSYLRTSFSDRVTETCLLSTARPSLLLEEIKRQYQEESFFITSNFPLKMSGQSAIPSIGETPVEATSRIRKVASKSRKRQSVGTLNDGASGGLDDDTKSIGMKSTKSAASKRRVRPVKEKANLAPENR</sequence>
<dbReference type="AlphaFoldDB" id="A0A0A9WKA4"/>
<dbReference type="InterPro" id="IPR027417">
    <property type="entry name" value="P-loop_NTPase"/>
</dbReference>
<accession>A0A0A9WKA4</accession>
<dbReference type="SUPFAM" id="SSF52540">
    <property type="entry name" value="P-loop containing nucleoside triphosphate hydrolases"/>
    <property type="match status" value="1"/>
</dbReference>
<dbReference type="PRINTS" id="PR00380">
    <property type="entry name" value="KINESINHEAVY"/>
</dbReference>
<dbReference type="Pfam" id="PF00225">
    <property type="entry name" value="Kinesin"/>
    <property type="match status" value="1"/>
</dbReference>
<protein>
    <submittedName>
        <fullName evidence="8">Kinesin-like protein KIF9</fullName>
    </submittedName>
</protein>
<dbReference type="GO" id="GO:0005874">
    <property type="term" value="C:microtubule"/>
    <property type="evidence" value="ECO:0007669"/>
    <property type="project" value="TreeGrafter"/>
</dbReference>
<proteinExistence type="inferred from homology"/>
<evidence type="ECO:0000256" key="1">
    <source>
        <dbReference type="ARBA" id="ARBA00004245"/>
    </source>
</evidence>
<keyword evidence="4" id="KW-0963">Cytoplasm</keyword>
<dbReference type="GO" id="GO:0005524">
    <property type="term" value="F:ATP binding"/>
    <property type="evidence" value="ECO:0007669"/>
    <property type="project" value="UniProtKB-UniRule"/>
</dbReference>
<keyword evidence="3 5" id="KW-0067">ATP-binding</keyword>
<evidence type="ECO:0000256" key="2">
    <source>
        <dbReference type="ARBA" id="ARBA00022741"/>
    </source>
</evidence>
<gene>
    <name evidence="8" type="primary">Kif9_5</name>
    <name evidence="8" type="ORF">CM83_99855</name>
</gene>
<dbReference type="GO" id="GO:0016887">
    <property type="term" value="F:ATP hydrolysis activity"/>
    <property type="evidence" value="ECO:0007669"/>
    <property type="project" value="TreeGrafter"/>
</dbReference>
<dbReference type="InterPro" id="IPR027640">
    <property type="entry name" value="Kinesin-like_fam"/>
</dbReference>
<dbReference type="GO" id="GO:0008017">
    <property type="term" value="F:microtubule binding"/>
    <property type="evidence" value="ECO:0007669"/>
    <property type="project" value="InterPro"/>
</dbReference>
<evidence type="ECO:0000259" key="7">
    <source>
        <dbReference type="PROSITE" id="PS50067"/>
    </source>
</evidence>
<feature type="binding site" evidence="5">
    <location>
        <begin position="93"/>
        <end position="100"/>
    </location>
    <ligand>
        <name>ATP</name>
        <dbReference type="ChEBI" id="CHEBI:30616"/>
    </ligand>
</feature>
<evidence type="ECO:0000256" key="3">
    <source>
        <dbReference type="ARBA" id="ARBA00022840"/>
    </source>
</evidence>
<keyword evidence="5" id="KW-0505">Motor protein</keyword>
<dbReference type="Gene3D" id="3.40.850.10">
    <property type="entry name" value="Kinesin motor domain"/>
    <property type="match status" value="1"/>
</dbReference>
<comment type="similarity">
    <text evidence="5">Belongs to the TRAFAC class myosin-kinesin ATPase superfamily. Kinesin family.</text>
</comment>
<dbReference type="EMBL" id="GBHO01034722">
    <property type="protein sequence ID" value="JAG08882.1"/>
    <property type="molecule type" value="Transcribed_RNA"/>
</dbReference>
<reference evidence="8" key="1">
    <citation type="journal article" date="2014" name="PLoS ONE">
        <title>Transcriptome-Based Identification of ABC Transporters in the Western Tarnished Plant Bug Lygus hesperus.</title>
        <authorList>
            <person name="Hull J.J."/>
            <person name="Chaney K."/>
            <person name="Geib S.M."/>
            <person name="Fabrick J.A."/>
            <person name="Brent C.S."/>
            <person name="Walsh D."/>
            <person name="Lavine L.C."/>
        </authorList>
    </citation>
    <scope>NUCLEOTIDE SEQUENCE</scope>
</reference>
<dbReference type="GO" id="GO:0003777">
    <property type="term" value="F:microtubule motor activity"/>
    <property type="evidence" value="ECO:0007669"/>
    <property type="project" value="InterPro"/>
</dbReference>
<keyword evidence="4" id="KW-0206">Cytoskeleton</keyword>
<dbReference type="PANTHER" id="PTHR24115">
    <property type="entry name" value="KINESIN-RELATED"/>
    <property type="match status" value="1"/>
</dbReference>
<dbReference type="InterPro" id="IPR001752">
    <property type="entry name" value="Kinesin_motor_dom"/>
</dbReference>
<comment type="subcellular location">
    <subcellularLocation>
        <location evidence="1">Cytoplasm</location>
        <location evidence="1">Cytoskeleton</location>
    </subcellularLocation>
</comment>
<feature type="non-terminal residue" evidence="8">
    <location>
        <position position="1"/>
    </location>
</feature>
<dbReference type="InterPro" id="IPR036961">
    <property type="entry name" value="Kinesin_motor_dom_sf"/>
</dbReference>
<feature type="compositionally biased region" description="Basic and acidic residues" evidence="6">
    <location>
        <begin position="502"/>
        <end position="514"/>
    </location>
</feature>
<organism evidence="8">
    <name type="scientific">Lygus hesperus</name>
    <name type="common">Western plant bug</name>
    <dbReference type="NCBI Taxonomy" id="30085"/>
    <lineage>
        <taxon>Eukaryota</taxon>
        <taxon>Metazoa</taxon>
        <taxon>Ecdysozoa</taxon>
        <taxon>Arthropoda</taxon>
        <taxon>Hexapoda</taxon>
        <taxon>Insecta</taxon>
        <taxon>Pterygota</taxon>
        <taxon>Neoptera</taxon>
        <taxon>Paraneoptera</taxon>
        <taxon>Hemiptera</taxon>
        <taxon>Heteroptera</taxon>
        <taxon>Panheteroptera</taxon>
        <taxon>Cimicomorpha</taxon>
        <taxon>Miridae</taxon>
        <taxon>Mirini</taxon>
        <taxon>Lygus</taxon>
    </lineage>
</organism>
<evidence type="ECO:0000256" key="5">
    <source>
        <dbReference type="PROSITE-ProRule" id="PRU00283"/>
    </source>
</evidence>